<evidence type="ECO:0000256" key="13">
    <source>
        <dbReference type="SAM" id="SignalP"/>
    </source>
</evidence>
<keyword evidence="6" id="KW-1015">Disulfide bond</keyword>
<keyword evidence="4" id="KW-0677">Repeat</keyword>
<comment type="caution">
    <text evidence="14">The sequence shown here is derived from an EMBL/GenBank/DDBJ whole genome shotgun (WGS) entry which is preliminary data.</text>
</comment>
<feature type="signal peptide" evidence="13">
    <location>
        <begin position="1"/>
        <end position="20"/>
    </location>
</feature>
<evidence type="ECO:0000256" key="2">
    <source>
        <dbReference type="ARBA" id="ARBA00012736"/>
    </source>
</evidence>
<evidence type="ECO:0000256" key="8">
    <source>
        <dbReference type="ARBA" id="ARBA00023316"/>
    </source>
</evidence>
<keyword evidence="8" id="KW-0961">Cell wall biogenesis/degradation</keyword>
<dbReference type="PANTHER" id="PTHR31884:SF1">
    <property type="entry name" value="POLYGALACTURONASE"/>
    <property type="match status" value="1"/>
</dbReference>
<gene>
    <name evidence="14" type="ORF">JG688_00004873</name>
</gene>
<organism evidence="14 15">
    <name type="scientific">Phytophthora aleatoria</name>
    <dbReference type="NCBI Taxonomy" id="2496075"/>
    <lineage>
        <taxon>Eukaryota</taxon>
        <taxon>Sar</taxon>
        <taxon>Stramenopiles</taxon>
        <taxon>Oomycota</taxon>
        <taxon>Peronosporomycetes</taxon>
        <taxon>Peronosporales</taxon>
        <taxon>Peronosporaceae</taxon>
        <taxon>Phytophthora</taxon>
    </lineage>
</organism>
<dbReference type="GO" id="GO:0004650">
    <property type="term" value="F:polygalacturonase activity"/>
    <property type="evidence" value="ECO:0007669"/>
    <property type="project" value="UniProtKB-EC"/>
</dbReference>
<dbReference type="PANTHER" id="PTHR31884">
    <property type="entry name" value="POLYGALACTURONASE"/>
    <property type="match status" value="1"/>
</dbReference>
<name>A0A8J5JDM8_9STRA</name>
<comment type="catalytic activity">
    <reaction evidence="9">
        <text>(1,4-alpha-D-galacturonosyl)n+m + H2O = (1,4-alpha-D-galacturonosyl)n + (1,4-alpha-D-galacturonosyl)m.</text>
        <dbReference type="EC" id="3.2.1.15"/>
    </reaction>
</comment>
<feature type="chain" id="PRO_5035258357" description="endo-polygalacturonase" evidence="13">
    <location>
        <begin position="21"/>
        <end position="775"/>
    </location>
</feature>
<dbReference type="AlphaFoldDB" id="A0A8J5JDM8"/>
<dbReference type="GO" id="GO:0071555">
    <property type="term" value="P:cell wall organization"/>
    <property type="evidence" value="ECO:0007669"/>
    <property type="project" value="UniProtKB-KW"/>
</dbReference>
<sequence length="775" mass="82978">MKVFAHSLVVIALLVAAVNGFDVNQNDYTQQSEASQVGQVSPASQVSDDSPSQVDPVQQDDGCTLSGSYIQGTNVSHCSTVIIDSLSVPAGVTLDLSNLWDGPLLKVKGTNLSVTGPGTLDGQGSWYWPQGQNVTKPVFFKLNRVVNSTLSGFNLVNVPYRTFSIGNSNYTTITGLTLNSTAGNGVAKNTDGFDLSKNDHFTITGNRIYNQDDCLAMQSSTNTVFSNNYCSGGHGISIGSLGGDKQDSSTTVVGLLVKGNTIVNSDNGIRIKTITGLQGLVTNASYIDNKLVNVKHAIVMHSDYNKTKGGYSGIPTSLVNITNIKIDGLSGSATNLYDVVVNPDVVSNWEFKNIAVNATNVGQCSGGPSNVQAPFRCKRLLHTNNEDVHDYSHRSRPRGSYCQWRRLYSSEVTQQSQENQDYQVGQVSPAFQVGQDSPNQVYQDDTCTLTGNYINGTDVSQCSTIIIDSLSVPAGVMLDLTNVTDGANIKFQGTSTFGPKLWAGPLIKLTGNDLTVTGPGTLDGQGSWYWPQGQNVTRPVFFRLSRVANSKLSGFTIENMPFRTFSILGSNYTTISELTIDSRAGNGSAKNTDGFDLSRNNHVTITNNRVYNQDDCLAMQSSSNTVFSNNYCSGSHGISIGSLGGPEQNVNTTVSNLLVKDNTIVNSTNGIRIKTIIGLKGLVTNVTYVNNKLVNVKHAIVMHSDYNKTKGGYSGIPSSLVNITNIKIDGLFGTATNMYDIVANPAVVSNWEFKNVAVNATNIGKCNGGPSNVQC</sequence>
<dbReference type="GO" id="GO:0005576">
    <property type="term" value="C:extracellular region"/>
    <property type="evidence" value="ECO:0007669"/>
    <property type="project" value="TreeGrafter"/>
</dbReference>
<keyword evidence="5 11" id="KW-0378">Hydrolase</keyword>
<dbReference type="InterPro" id="IPR000743">
    <property type="entry name" value="Glyco_hydro_28"/>
</dbReference>
<accession>A0A8J5JDM8</accession>
<keyword evidence="15" id="KW-1185">Reference proteome</keyword>
<keyword evidence="7 11" id="KW-0326">Glycosidase</keyword>
<evidence type="ECO:0000313" key="14">
    <source>
        <dbReference type="EMBL" id="KAG6970420.1"/>
    </source>
</evidence>
<evidence type="ECO:0000256" key="1">
    <source>
        <dbReference type="ARBA" id="ARBA00008834"/>
    </source>
</evidence>
<dbReference type="FunFam" id="2.160.20.10:FF:000002">
    <property type="entry name" value="Endopolygalacturonase D"/>
    <property type="match status" value="1"/>
</dbReference>
<evidence type="ECO:0000256" key="11">
    <source>
        <dbReference type="RuleBase" id="RU361169"/>
    </source>
</evidence>
<keyword evidence="3 13" id="KW-0732">Signal</keyword>
<comment type="similarity">
    <text evidence="1 11">Belongs to the glycosyl hydrolase 28 family.</text>
</comment>
<evidence type="ECO:0000256" key="12">
    <source>
        <dbReference type="SAM" id="MobiDB-lite"/>
    </source>
</evidence>
<dbReference type="InterPro" id="IPR022441">
    <property type="entry name" value="Para_beta_helix_rpt-2"/>
</dbReference>
<dbReference type="SMART" id="SM00710">
    <property type="entry name" value="PbH1"/>
    <property type="match status" value="12"/>
</dbReference>
<dbReference type="Pfam" id="PF00295">
    <property type="entry name" value="Glyco_hydro_28"/>
    <property type="match status" value="2"/>
</dbReference>
<dbReference type="InterPro" id="IPR050434">
    <property type="entry name" value="Glycosyl_hydrlase_28"/>
</dbReference>
<dbReference type="InterPro" id="IPR006626">
    <property type="entry name" value="PbH1"/>
</dbReference>
<evidence type="ECO:0000313" key="15">
    <source>
        <dbReference type="Proteomes" id="UP000709295"/>
    </source>
</evidence>
<evidence type="ECO:0000256" key="3">
    <source>
        <dbReference type="ARBA" id="ARBA00022729"/>
    </source>
</evidence>
<feature type="active site" evidence="10">
    <location>
        <position position="234"/>
    </location>
</feature>
<reference evidence="14" key="1">
    <citation type="submission" date="2021-01" db="EMBL/GenBank/DDBJ databases">
        <title>Phytophthora aleatoria, a newly-described species from Pinus radiata is distinct from Phytophthora cactorum isolates based on comparative genomics.</title>
        <authorList>
            <person name="Mcdougal R."/>
            <person name="Panda P."/>
            <person name="Williams N."/>
            <person name="Studholme D.J."/>
        </authorList>
    </citation>
    <scope>NUCLEOTIDE SEQUENCE</scope>
    <source>
        <strain evidence="14">NZFS 4037</strain>
    </source>
</reference>
<evidence type="ECO:0000256" key="5">
    <source>
        <dbReference type="ARBA" id="ARBA00022801"/>
    </source>
</evidence>
<feature type="compositionally biased region" description="Low complexity" evidence="12">
    <location>
        <begin position="39"/>
        <end position="58"/>
    </location>
</feature>
<feature type="active site" evidence="10">
    <location>
        <position position="636"/>
    </location>
</feature>
<dbReference type="EMBL" id="JAENGY010000181">
    <property type="protein sequence ID" value="KAG6970420.1"/>
    <property type="molecule type" value="Genomic_DNA"/>
</dbReference>
<evidence type="ECO:0000256" key="4">
    <source>
        <dbReference type="ARBA" id="ARBA00022737"/>
    </source>
</evidence>
<evidence type="ECO:0000256" key="10">
    <source>
        <dbReference type="PROSITE-ProRule" id="PRU10052"/>
    </source>
</evidence>
<evidence type="ECO:0000256" key="6">
    <source>
        <dbReference type="ARBA" id="ARBA00023157"/>
    </source>
</evidence>
<dbReference type="NCBIfam" id="TIGR03804">
    <property type="entry name" value="para_beta_helix"/>
    <property type="match status" value="1"/>
</dbReference>
<evidence type="ECO:0000256" key="9">
    <source>
        <dbReference type="ARBA" id="ARBA00034074"/>
    </source>
</evidence>
<evidence type="ECO:0000256" key="7">
    <source>
        <dbReference type="ARBA" id="ARBA00023295"/>
    </source>
</evidence>
<dbReference type="EC" id="3.2.1.15" evidence="2"/>
<protein>
    <recommendedName>
        <fullName evidence="2">endo-polygalacturonase</fullName>
        <ecNumber evidence="2">3.2.1.15</ecNumber>
    </recommendedName>
</protein>
<dbReference type="PROSITE" id="PS00502">
    <property type="entry name" value="POLYGALACTURONASE"/>
    <property type="match status" value="2"/>
</dbReference>
<dbReference type="Proteomes" id="UP000709295">
    <property type="component" value="Unassembled WGS sequence"/>
</dbReference>
<proteinExistence type="inferred from homology"/>
<feature type="region of interest" description="Disordered" evidence="12">
    <location>
        <begin position="32"/>
        <end position="58"/>
    </location>
</feature>
<dbReference type="GO" id="GO:0045490">
    <property type="term" value="P:pectin catabolic process"/>
    <property type="evidence" value="ECO:0007669"/>
    <property type="project" value="TreeGrafter"/>
</dbReference>